<evidence type="ECO:0000313" key="1">
    <source>
        <dbReference type="EMBL" id="MDR7336177.1"/>
    </source>
</evidence>
<dbReference type="InterPro" id="IPR022172">
    <property type="entry name" value="DUF3703"/>
</dbReference>
<dbReference type="Proteomes" id="UP001180825">
    <property type="component" value="Unassembled WGS sequence"/>
</dbReference>
<comment type="caution">
    <text evidence="1">The sequence shown here is derived from an EMBL/GenBank/DDBJ whole genome shotgun (WGS) entry which is preliminary data.</text>
</comment>
<gene>
    <name evidence="1" type="ORF">J2X21_005350</name>
</gene>
<name>A0ABU2AIB3_9BURK</name>
<organism evidence="1 2">
    <name type="scientific">Roseateles asaccharophilus</name>
    <dbReference type="NCBI Taxonomy" id="582607"/>
    <lineage>
        <taxon>Bacteria</taxon>
        <taxon>Pseudomonadati</taxon>
        <taxon>Pseudomonadota</taxon>
        <taxon>Betaproteobacteria</taxon>
        <taxon>Burkholderiales</taxon>
        <taxon>Sphaerotilaceae</taxon>
        <taxon>Roseateles</taxon>
    </lineage>
</organism>
<evidence type="ECO:0008006" key="3">
    <source>
        <dbReference type="Google" id="ProtNLM"/>
    </source>
</evidence>
<protein>
    <recommendedName>
        <fullName evidence="3">DUF3703 domain-containing protein</fullName>
    </recommendedName>
</protein>
<accession>A0ABU2AIB3</accession>
<keyword evidence="2" id="KW-1185">Reference proteome</keyword>
<dbReference type="EMBL" id="JAVDXV010000014">
    <property type="protein sequence ID" value="MDR7336177.1"/>
    <property type="molecule type" value="Genomic_DNA"/>
</dbReference>
<evidence type="ECO:0000313" key="2">
    <source>
        <dbReference type="Proteomes" id="UP001180825"/>
    </source>
</evidence>
<sequence>MPSFRQTIDPHVDAELHKAWAALPKDEAAGGFRHLERAHVMGQASTYQHVRVHLHMLAWAVRNHRARETVGQLLRIVGAATKTPFGLVPTGNTGGSNVSPIKPLPIPVDLAKIIDRAKQAAGR</sequence>
<dbReference type="RefSeq" id="WP_310333172.1">
    <property type="nucleotide sequence ID" value="NZ_JAVDXV010000014.1"/>
</dbReference>
<proteinExistence type="predicted"/>
<reference evidence="1 2" key="1">
    <citation type="submission" date="2023-07" db="EMBL/GenBank/DDBJ databases">
        <title>Sorghum-associated microbial communities from plants grown in Nebraska, USA.</title>
        <authorList>
            <person name="Schachtman D."/>
        </authorList>
    </citation>
    <scope>NUCLEOTIDE SEQUENCE [LARGE SCALE GENOMIC DNA]</scope>
    <source>
        <strain evidence="1 2">BE316</strain>
    </source>
</reference>
<dbReference type="Pfam" id="PF12487">
    <property type="entry name" value="DUF3703"/>
    <property type="match status" value="1"/>
</dbReference>